<feature type="transmembrane region" description="Helical" evidence="5">
    <location>
        <begin position="77"/>
        <end position="95"/>
    </location>
</feature>
<protein>
    <recommendedName>
        <fullName evidence="6">HTTM-like domain-containing protein</fullName>
    </recommendedName>
</protein>
<evidence type="ECO:0000256" key="2">
    <source>
        <dbReference type="ARBA" id="ARBA00022692"/>
    </source>
</evidence>
<dbReference type="PANTHER" id="PTHR39535">
    <property type="entry name" value="SPORULATION-DELAYING PROTEIN SDPB"/>
    <property type="match status" value="1"/>
</dbReference>
<evidence type="ECO:0000313" key="8">
    <source>
        <dbReference type="Proteomes" id="UP000798602"/>
    </source>
</evidence>
<dbReference type="Proteomes" id="UP000798602">
    <property type="component" value="Unassembled WGS sequence"/>
</dbReference>
<evidence type="ECO:0000259" key="6">
    <source>
        <dbReference type="SMART" id="SM00752"/>
    </source>
</evidence>
<feature type="transmembrane region" description="Helical" evidence="5">
    <location>
        <begin position="155"/>
        <end position="176"/>
    </location>
</feature>
<evidence type="ECO:0000256" key="3">
    <source>
        <dbReference type="ARBA" id="ARBA00022989"/>
    </source>
</evidence>
<dbReference type="PANTHER" id="PTHR39535:SF2">
    <property type="entry name" value="HTTM DOMAIN-CONTAINING PROTEIN"/>
    <property type="match status" value="1"/>
</dbReference>
<keyword evidence="8" id="KW-1185">Reference proteome</keyword>
<dbReference type="InterPro" id="IPR052964">
    <property type="entry name" value="Sporulation_signal_mat"/>
</dbReference>
<dbReference type="SMART" id="SM00752">
    <property type="entry name" value="HTTM"/>
    <property type="match status" value="1"/>
</dbReference>
<comment type="caution">
    <text evidence="7">The sequence shown here is derived from an EMBL/GenBank/DDBJ whole genome shotgun (WGS) entry which is preliminary data.</text>
</comment>
<feature type="transmembrane region" description="Helical" evidence="5">
    <location>
        <begin position="220"/>
        <end position="241"/>
    </location>
</feature>
<evidence type="ECO:0000256" key="5">
    <source>
        <dbReference type="SAM" id="Phobius"/>
    </source>
</evidence>
<feature type="transmembrane region" description="Helical" evidence="5">
    <location>
        <begin position="253"/>
        <end position="283"/>
    </location>
</feature>
<evidence type="ECO:0000256" key="1">
    <source>
        <dbReference type="ARBA" id="ARBA00004127"/>
    </source>
</evidence>
<dbReference type="InterPro" id="IPR011020">
    <property type="entry name" value="HTTM-like"/>
</dbReference>
<proteinExistence type="predicted"/>
<comment type="subcellular location">
    <subcellularLocation>
        <location evidence="1">Endomembrane system</location>
        <topology evidence="1">Multi-pass membrane protein</topology>
    </subcellularLocation>
</comment>
<evidence type="ECO:0000313" key="7">
    <source>
        <dbReference type="EMBL" id="NBL65068.1"/>
    </source>
</evidence>
<name>A0ABW9ZE65_9FLAO</name>
<feature type="domain" description="HTTM-like" evidence="6">
    <location>
        <begin position="17"/>
        <end position="286"/>
    </location>
</feature>
<keyword evidence="3 5" id="KW-1133">Transmembrane helix</keyword>
<keyword evidence="2 5" id="KW-0812">Transmembrane</keyword>
<accession>A0ABW9ZE65</accession>
<organism evidence="7 8">
    <name type="scientific">Flavobacterium ichthyis</name>
    <dbReference type="NCBI Taxonomy" id="2698827"/>
    <lineage>
        <taxon>Bacteria</taxon>
        <taxon>Pseudomonadati</taxon>
        <taxon>Bacteroidota</taxon>
        <taxon>Flavobacteriia</taxon>
        <taxon>Flavobacteriales</taxon>
        <taxon>Flavobacteriaceae</taxon>
        <taxon>Flavobacterium</taxon>
    </lineage>
</organism>
<dbReference type="NCBIfam" id="TIGR04033">
    <property type="entry name" value="export_SdpB"/>
    <property type="match status" value="1"/>
</dbReference>
<evidence type="ECO:0000256" key="4">
    <source>
        <dbReference type="ARBA" id="ARBA00023136"/>
    </source>
</evidence>
<sequence length="329" mass="37858">MKSYVLKLKKICDRIAAKKVYNFPYAIARSVLAMSLLVTIGLSSKEVLFPEHLYSHSDIMYYLREYNLFFLFGYEHLWISQLMAISIMLIVISGYIPRITGILHWWVAASFIHSSMLIDGGDQIVAVLTFLLLPVTLMDNRINHWRGTISSPYKNFAAFCTFCLMELQVAIVYLQAGIEKPYKSEEWADGTAFYYWINHNVFGASDYLKYLLNPLLSNGFFVTAFTWGTIIFEILLFGLLFSSRKRRSSFLKYALIFHLMIILFHGLVSFFFAMAGALILYLVPKDLNKEAFFKILGLPIKTKKAIIISKSQQSVLDEKYPISEAELQL</sequence>
<keyword evidence="4 5" id="KW-0472">Membrane</keyword>
<reference evidence="8" key="1">
    <citation type="submission" date="2020-01" db="EMBL/GenBank/DDBJ databases">
        <title>Sphingomonas sp. strain CSW-10.</title>
        <authorList>
            <person name="Chen W.-M."/>
        </authorList>
    </citation>
    <scope>NUCLEOTIDE SEQUENCE [LARGE SCALE GENOMIC DNA]</scope>
    <source>
        <strain evidence="8">NST-5</strain>
    </source>
</reference>
<dbReference type="EMBL" id="JAABLM010000008">
    <property type="protein sequence ID" value="NBL65068.1"/>
    <property type="molecule type" value="Genomic_DNA"/>
</dbReference>
<feature type="transmembrane region" description="Helical" evidence="5">
    <location>
        <begin position="20"/>
        <end position="42"/>
    </location>
</feature>
<dbReference type="InterPro" id="IPR023894">
    <property type="entry name" value="Sporulation_SdpB"/>
</dbReference>
<gene>
    <name evidence="7" type="ORF">GV828_07635</name>
</gene>
<dbReference type="RefSeq" id="WP_166536899.1">
    <property type="nucleotide sequence ID" value="NZ_JAABLM010000008.1"/>
</dbReference>